<evidence type="ECO:0000259" key="2">
    <source>
        <dbReference type="PROSITE" id="PS51035"/>
    </source>
</evidence>
<evidence type="ECO:0000256" key="1">
    <source>
        <dbReference type="SAM" id="MobiDB-lite"/>
    </source>
</evidence>
<feature type="region of interest" description="Disordered" evidence="1">
    <location>
        <begin position="51"/>
        <end position="83"/>
    </location>
</feature>
<dbReference type="GO" id="GO:0051087">
    <property type="term" value="F:protein-folding chaperone binding"/>
    <property type="evidence" value="ECO:0007669"/>
    <property type="project" value="InterPro"/>
</dbReference>
<comment type="caution">
    <text evidence="3">The sequence shown here is derived from an EMBL/GenBank/DDBJ whole genome shotgun (WGS) entry which is preliminary data.</text>
</comment>
<reference evidence="3" key="1">
    <citation type="submission" date="2021-06" db="EMBL/GenBank/DDBJ databases">
        <authorList>
            <person name="Kallberg Y."/>
            <person name="Tangrot J."/>
            <person name="Rosling A."/>
        </authorList>
    </citation>
    <scope>NUCLEOTIDE SEQUENCE</scope>
    <source>
        <strain evidence="3">FL130A</strain>
    </source>
</reference>
<proteinExistence type="predicted"/>
<evidence type="ECO:0000313" key="3">
    <source>
        <dbReference type="EMBL" id="CAG8547535.1"/>
    </source>
</evidence>
<dbReference type="InterPro" id="IPR036533">
    <property type="entry name" value="BAG_dom_sf"/>
</dbReference>
<dbReference type="OrthoDB" id="333905at2759"/>
<evidence type="ECO:0000313" key="4">
    <source>
        <dbReference type="Proteomes" id="UP000789508"/>
    </source>
</evidence>
<organism evidence="3 4">
    <name type="scientific">Ambispora leptoticha</name>
    <dbReference type="NCBI Taxonomy" id="144679"/>
    <lineage>
        <taxon>Eukaryota</taxon>
        <taxon>Fungi</taxon>
        <taxon>Fungi incertae sedis</taxon>
        <taxon>Mucoromycota</taxon>
        <taxon>Glomeromycotina</taxon>
        <taxon>Glomeromycetes</taxon>
        <taxon>Archaeosporales</taxon>
        <taxon>Ambisporaceae</taxon>
        <taxon>Ambispora</taxon>
    </lineage>
</organism>
<dbReference type="PROSITE" id="PS51035">
    <property type="entry name" value="BAG"/>
    <property type="match status" value="1"/>
</dbReference>
<dbReference type="SUPFAM" id="SSF63491">
    <property type="entry name" value="BAG domain"/>
    <property type="match status" value="1"/>
</dbReference>
<name>A0A9N9FPJ7_9GLOM</name>
<dbReference type="InterPro" id="IPR003103">
    <property type="entry name" value="BAG_domain"/>
</dbReference>
<dbReference type="Gene3D" id="1.20.58.120">
    <property type="entry name" value="BAG domain"/>
    <property type="match status" value="1"/>
</dbReference>
<dbReference type="AlphaFoldDB" id="A0A9N9FPJ7"/>
<sequence length="383" mass="45156">MFAYYPPLHNNYIYTPYQPRFYNPIPRHRNESYYAPTTPMYNIIADPYEQRRRAQEAVQQKQRRRERENQARQHAYRQWAHEQEAKRDAMKKAFERHSYPNDNDINLNKFVPPTSPRIRRIPIQSGSSNGNRYTRKEAAKRIVRFIRHHRANSITRHILRKLRELRIIEQQLGNLDKQSISSLTLSFDDEHGKQVLPNTPDNKRFIGYEEAILKILDQLDRIDSNGLEVIRERRKHIVMIAQKMLGELDLIKNEQWSRFNKKDNKEIDGNFLKCEEKSSSVDNEDIENLSPTQNIQNKIERSESQTELKELSLNDHESNDQNEDTLTIKPNIETKTSIDTKSDTTGVENEVPFSESMETVTEKVKEVSLENNVNNSIVDKPNL</sequence>
<dbReference type="Pfam" id="PF02179">
    <property type="entry name" value="BAG"/>
    <property type="match status" value="1"/>
</dbReference>
<accession>A0A9N9FPJ7</accession>
<gene>
    <name evidence="3" type="ORF">ALEPTO_LOCUS5713</name>
</gene>
<dbReference type="Proteomes" id="UP000789508">
    <property type="component" value="Unassembled WGS sequence"/>
</dbReference>
<feature type="domain" description="BAG" evidence="2">
    <location>
        <begin position="201"/>
        <end position="252"/>
    </location>
</feature>
<keyword evidence="4" id="KW-1185">Reference proteome</keyword>
<dbReference type="EMBL" id="CAJVPS010001690">
    <property type="protein sequence ID" value="CAG8547535.1"/>
    <property type="molecule type" value="Genomic_DNA"/>
</dbReference>
<protein>
    <submittedName>
        <fullName evidence="3">5879_t:CDS:1</fullName>
    </submittedName>
</protein>
<feature type="region of interest" description="Disordered" evidence="1">
    <location>
        <begin position="98"/>
        <end position="131"/>
    </location>
</feature>